<dbReference type="EMBL" id="JAGFBS010000054">
    <property type="protein sequence ID" value="KAG6370270.1"/>
    <property type="molecule type" value="Genomic_DNA"/>
</dbReference>
<reference evidence="1" key="1">
    <citation type="submission" date="2021-03" db="EMBL/GenBank/DDBJ databases">
        <title>Evolutionary innovations through gain and loss of genes in the ectomycorrhizal Boletales.</title>
        <authorList>
            <person name="Wu G."/>
            <person name="Miyauchi S."/>
            <person name="Morin E."/>
            <person name="Yang Z.-L."/>
            <person name="Xu J."/>
            <person name="Martin F.M."/>
        </authorList>
    </citation>
    <scope>NUCLEOTIDE SEQUENCE</scope>
    <source>
        <strain evidence="1">BR01</strain>
    </source>
</reference>
<sequence>MAPVKRGWLPKSKCPDLFADASARRKVPLAHFFNTVLQCVKVASGLNCLKNSNSSTIPLKGYGLDSKRKPDIALFKRKGDTWPHLVSFCEVKNKADASTERDSYIKVAGKSACLLFMQDSCHVAPSIHILGS</sequence>
<proteinExistence type="predicted"/>
<evidence type="ECO:0000313" key="1">
    <source>
        <dbReference type="EMBL" id="KAG6370270.1"/>
    </source>
</evidence>
<protein>
    <submittedName>
        <fullName evidence="1">Uncharacterized protein</fullName>
    </submittedName>
</protein>
<gene>
    <name evidence="1" type="ORF">JVT61DRAFT_12218</name>
</gene>
<keyword evidence="2" id="KW-1185">Reference proteome</keyword>
<dbReference type="AlphaFoldDB" id="A0A8I2YEC2"/>
<comment type="caution">
    <text evidence="1">The sequence shown here is derived from an EMBL/GenBank/DDBJ whole genome shotgun (WGS) entry which is preliminary data.</text>
</comment>
<organism evidence="1 2">
    <name type="scientific">Boletus reticuloceps</name>
    <dbReference type="NCBI Taxonomy" id="495285"/>
    <lineage>
        <taxon>Eukaryota</taxon>
        <taxon>Fungi</taxon>
        <taxon>Dikarya</taxon>
        <taxon>Basidiomycota</taxon>
        <taxon>Agaricomycotina</taxon>
        <taxon>Agaricomycetes</taxon>
        <taxon>Agaricomycetidae</taxon>
        <taxon>Boletales</taxon>
        <taxon>Boletineae</taxon>
        <taxon>Boletaceae</taxon>
        <taxon>Boletoideae</taxon>
        <taxon>Boletus</taxon>
    </lineage>
</organism>
<evidence type="ECO:0000313" key="2">
    <source>
        <dbReference type="Proteomes" id="UP000683000"/>
    </source>
</evidence>
<name>A0A8I2YEC2_9AGAM</name>
<dbReference type="Proteomes" id="UP000683000">
    <property type="component" value="Unassembled WGS sequence"/>
</dbReference>
<accession>A0A8I2YEC2</accession>